<protein>
    <submittedName>
        <fullName evidence="1">Uncharacterized protein</fullName>
    </submittedName>
</protein>
<accession>I9TGC6</accession>
<dbReference type="Proteomes" id="UP000003895">
    <property type="component" value="Unassembled WGS sequence"/>
</dbReference>
<comment type="caution">
    <text evidence="1">The sequence shown here is derived from an EMBL/GenBank/DDBJ whole genome shotgun (WGS) entry which is preliminary data.</text>
</comment>
<dbReference type="EMBL" id="AKOQ01000003">
    <property type="protein sequence ID" value="EJB69136.1"/>
    <property type="molecule type" value="Genomic_DNA"/>
</dbReference>
<evidence type="ECO:0000313" key="1">
    <source>
        <dbReference type="EMBL" id="EJB69136.1"/>
    </source>
</evidence>
<reference evidence="1 2" key="1">
    <citation type="journal article" date="2013" name="Pathog. Dis.">
        <title>Genome sequences of 65 Helicobacter pylori strains isolated from asymptomatic individuals and patients with gastric cancer, peptic ulcer disease, or gastritis.</title>
        <authorList>
            <person name="Blanchard T.G."/>
            <person name="Czinn S.J."/>
            <person name="Correa P."/>
            <person name="Nakazawa T."/>
            <person name="Keelan M."/>
            <person name="Morningstar L."/>
            <person name="Santana-Cruz I."/>
            <person name="Maroo A."/>
            <person name="McCracken C."/>
            <person name="Shefchek K."/>
            <person name="Daugherty S."/>
            <person name="Song Y."/>
            <person name="Fraser C.M."/>
            <person name="Fricke W.F."/>
        </authorList>
    </citation>
    <scope>NUCLEOTIDE SEQUENCE [LARGE SCALE GENOMIC DNA]</scope>
    <source>
        <strain evidence="1 2">Hp H-45</strain>
    </source>
</reference>
<dbReference type="PATRIC" id="fig|992050.3.peg.528"/>
<dbReference type="AlphaFoldDB" id="I9TGC6"/>
<sequence>MRERFLNLIGIGFKKGCCKTNAPIRAIMGINSKKEFAMEN</sequence>
<name>I9TGC6_HELPX</name>
<gene>
    <name evidence="1" type="ORF">HPHPH45_0539</name>
</gene>
<evidence type="ECO:0000313" key="2">
    <source>
        <dbReference type="Proteomes" id="UP000003895"/>
    </source>
</evidence>
<organism evidence="1 2">
    <name type="scientific">Helicobacter pylori Hp H-45</name>
    <dbReference type="NCBI Taxonomy" id="992050"/>
    <lineage>
        <taxon>Bacteria</taxon>
        <taxon>Pseudomonadati</taxon>
        <taxon>Campylobacterota</taxon>
        <taxon>Epsilonproteobacteria</taxon>
        <taxon>Campylobacterales</taxon>
        <taxon>Helicobacteraceae</taxon>
        <taxon>Helicobacter</taxon>
    </lineage>
</organism>
<proteinExistence type="predicted"/>